<protein>
    <submittedName>
        <fullName evidence="2">Uncharacterized protein</fullName>
    </submittedName>
</protein>
<reference evidence="3" key="1">
    <citation type="submission" date="2018-01" db="EMBL/GenBank/DDBJ databases">
        <title>Complete genome of Tamlana sp. UJ94.</title>
        <authorList>
            <person name="Jung J."/>
            <person name="Chung D."/>
            <person name="Bae S.S."/>
            <person name="Baek K."/>
        </authorList>
    </citation>
    <scope>NUCLEOTIDE SEQUENCE [LARGE SCALE GENOMIC DNA]</scope>
    <source>
        <strain evidence="3">UJ94</strain>
    </source>
</reference>
<evidence type="ECO:0000313" key="3">
    <source>
        <dbReference type="Proteomes" id="UP000236592"/>
    </source>
</evidence>
<feature type="transmembrane region" description="Helical" evidence="1">
    <location>
        <begin position="171"/>
        <end position="195"/>
    </location>
</feature>
<keyword evidence="1" id="KW-1133">Transmembrane helix</keyword>
<keyword evidence="1" id="KW-0812">Transmembrane</keyword>
<feature type="transmembrane region" description="Helical" evidence="1">
    <location>
        <begin position="12"/>
        <end position="31"/>
    </location>
</feature>
<dbReference type="Proteomes" id="UP000236592">
    <property type="component" value="Chromosome"/>
</dbReference>
<organism evidence="2 3">
    <name type="scientific">Pseudotamlana carrageenivorans</name>
    <dbReference type="NCBI Taxonomy" id="2069432"/>
    <lineage>
        <taxon>Bacteria</taxon>
        <taxon>Pseudomonadati</taxon>
        <taxon>Bacteroidota</taxon>
        <taxon>Flavobacteriia</taxon>
        <taxon>Flavobacteriales</taxon>
        <taxon>Flavobacteriaceae</taxon>
        <taxon>Pseudotamlana</taxon>
    </lineage>
</organism>
<evidence type="ECO:0000256" key="1">
    <source>
        <dbReference type="SAM" id="Phobius"/>
    </source>
</evidence>
<keyword evidence="3" id="KW-1185">Reference proteome</keyword>
<dbReference type="AlphaFoldDB" id="A0A2I7SJR3"/>
<sequence>MVNFLNNNFLSISLIVEYFVVLTVVILYKNYKYTAAKYFAIFLIYVALMETLSRYTGLVHPDKYLYFFVGTVLEKNHWQTTITWDIGAVLFYVFYFRKVLVTQVYKTILTVAGVCFLVFSIIYIIVNNDIFFTEFYDSIVLAGAFVIILCSSLYFIEILKSDKLLYFYKDLNFYISVTIFLWWIVVTPLTFYDVYFVYEIGSSYRDEDYAILRRTIYLLANLFMYGMFTFALIYCRPRKKEIANCK</sequence>
<feature type="transmembrane region" description="Helical" evidence="1">
    <location>
        <begin position="138"/>
        <end position="159"/>
    </location>
</feature>
<dbReference type="OrthoDB" id="1453530at2"/>
<dbReference type="KEGG" id="taj:C1A40_12120"/>
<feature type="transmembrane region" description="Helical" evidence="1">
    <location>
        <begin position="38"/>
        <end position="57"/>
    </location>
</feature>
<evidence type="ECO:0000313" key="2">
    <source>
        <dbReference type="EMBL" id="AUS06150.1"/>
    </source>
</evidence>
<gene>
    <name evidence="2" type="ORF">C1A40_12120</name>
</gene>
<name>A0A2I7SJR3_9FLAO</name>
<feature type="transmembrane region" description="Helical" evidence="1">
    <location>
        <begin position="215"/>
        <end position="234"/>
    </location>
</feature>
<accession>A0A2I7SJR3</accession>
<dbReference type="EMBL" id="CP025938">
    <property type="protein sequence ID" value="AUS06150.1"/>
    <property type="molecule type" value="Genomic_DNA"/>
</dbReference>
<keyword evidence="1" id="KW-0472">Membrane</keyword>
<proteinExistence type="predicted"/>
<feature type="transmembrane region" description="Helical" evidence="1">
    <location>
        <begin position="77"/>
        <end position="96"/>
    </location>
</feature>
<feature type="transmembrane region" description="Helical" evidence="1">
    <location>
        <begin position="108"/>
        <end position="126"/>
    </location>
</feature>